<organism evidence="6 7">
    <name type="scientific">Tessaracoccus bendigoensis DSM 12906</name>
    <dbReference type="NCBI Taxonomy" id="1123357"/>
    <lineage>
        <taxon>Bacteria</taxon>
        <taxon>Bacillati</taxon>
        <taxon>Actinomycetota</taxon>
        <taxon>Actinomycetes</taxon>
        <taxon>Propionibacteriales</taxon>
        <taxon>Propionibacteriaceae</taxon>
        <taxon>Tessaracoccus</taxon>
    </lineage>
</organism>
<sequence>MSILALESVTFRYRGSSEPALRDVSLTLQPGQGVGIVGESGSGKSTALNLLLGLTTPEQGRVLFDGVDLRGRGVVKRLRHAVQPVFQDPYASLDPRMRVDRIVGEPLDSLRIGSTGAERKERVRAVLAEVGLDGDSLKKYPHEFSGGQRQRIAIARALVTDPSVLIADEPVSALDMTTRIEVIELLARLRAERGIGVVMVSHDMSIVAALCGRVLVLKDGGVVEEGETLRVLAEPRESYTKALIAAIPRLPG</sequence>
<dbReference type="GO" id="GO:0016887">
    <property type="term" value="F:ATP hydrolysis activity"/>
    <property type="evidence" value="ECO:0007669"/>
    <property type="project" value="InterPro"/>
</dbReference>
<dbReference type="Pfam" id="PF00005">
    <property type="entry name" value="ABC_tran"/>
    <property type="match status" value="1"/>
</dbReference>
<keyword evidence="7" id="KW-1185">Reference proteome</keyword>
<dbReference type="InterPro" id="IPR050319">
    <property type="entry name" value="ABC_transp_ATP-bind"/>
</dbReference>
<dbReference type="OrthoDB" id="8481147at2"/>
<dbReference type="STRING" id="1123357.SAMN02745244_03328"/>
<dbReference type="AlphaFoldDB" id="A0A1M6ME59"/>
<dbReference type="InterPro" id="IPR027417">
    <property type="entry name" value="P-loop_NTPase"/>
</dbReference>
<evidence type="ECO:0000256" key="4">
    <source>
        <dbReference type="ARBA" id="ARBA00022840"/>
    </source>
</evidence>
<reference evidence="7" key="1">
    <citation type="submission" date="2016-11" db="EMBL/GenBank/DDBJ databases">
        <authorList>
            <person name="Varghese N."/>
            <person name="Submissions S."/>
        </authorList>
    </citation>
    <scope>NUCLEOTIDE SEQUENCE [LARGE SCALE GENOMIC DNA]</scope>
    <source>
        <strain evidence="7">DSM 12906</strain>
    </source>
</reference>
<dbReference type="GO" id="GO:0005524">
    <property type="term" value="F:ATP binding"/>
    <property type="evidence" value="ECO:0007669"/>
    <property type="project" value="UniProtKB-KW"/>
</dbReference>
<proteinExistence type="inferred from homology"/>
<dbReference type="SMART" id="SM00382">
    <property type="entry name" value="AAA"/>
    <property type="match status" value="1"/>
</dbReference>
<dbReference type="PROSITE" id="PS00211">
    <property type="entry name" value="ABC_TRANSPORTER_1"/>
    <property type="match status" value="1"/>
</dbReference>
<evidence type="ECO:0000256" key="3">
    <source>
        <dbReference type="ARBA" id="ARBA00022741"/>
    </source>
</evidence>
<evidence type="ECO:0000259" key="5">
    <source>
        <dbReference type="PROSITE" id="PS50893"/>
    </source>
</evidence>
<dbReference type="Proteomes" id="UP000184512">
    <property type="component" value="Unassembled WGS sequence"/>
</dbReference>
<dbReference type="InterPro" id="IPR003439">
    <property type="entry name" value="ABC_transporter-like_ATP-bd"/>
</dbReference>
<evidence type="ECO:0000313" key="7">
    <source>
        <dbReference type="Proteomes" id="UP000184512"/>
    </source>
</evidence>
<dbReference type="SUPFAM" id="SSF52540">
    <property type="entry name" value="P-loop containing nucleoside triphosphate hydrolases"/>
    <property type="match status" value="1"/>
</dbReference>
<keyword evidence="2" id="KW-0813">Transport</keyword>
<dbReference type="PANTHER" id="PTHR43776">
    <property type="entry name" value="TRANSPORT ATP-BINDING PROTEIN"/>
    <property type="match status" value="1"/>
</dbReference>
<dbReference type="PANTHER" id="PTHR43776:SF7">
    <property type="entry name" value="D,D-DIPEPTIDE TRANSPORT ATP-BINDING PROTEIN DDPF-RELATED"/>
    <property type="match status" value="1"/>
</dbReference>
<dbReference type="InterPro" id="IPR017871">
    <property type="entry name" value="ABC_transporter-like_CS"/>
</dbReference>
<comment type="similarity">
    <text evidence="1">Belongs to the ABC transporter superfamily.</text>
</comment>
<evidence type="ECO:0000256" key="1">
    <source>
        <dbReference type="ARBA" id="ARBA00005417"/>
    </source>
</evidence>
<dbReference type="CDD" id="cd03257">
    <property type="entry name" value="ABC_NikE_OppD_transporters"/>
    <property type="match status" value="1"/>
</dbReference>
<keyword evidence="4" id="KW-0067">ATP-binding</keyword>
<dbReference type="GO" id="GO:0055085">
    <property type="term" value="P:transmembrane transport"/>
    <property type="evidence" value="ECO:0007669"/>
    <property type="project" value="UniProtKB-ARBA"/>
</dbReference>
<dbReference type="PROSITE" id="PS50893">
    <property type="entry name" value="ABC_TRANSPORTER_2"/>
    <property type="match status" value="1"/>
</dbReference>
<protein>
    <submittedName>
        <fullName evidence="6">ABC transporter</fullName>
    </submittedName>
</protein>
<gene>
    <name evidence="6" type="ORF">SAMN02745244_03328</name>
</gene>
<accession>A0A1M6ME59</accession>
<evidence type="ECO:0000313" key="6">
    <source>
        <dbReference type="EMBL" id="SHJ81727.1"/>
    </source>
</evidence>
<feature type="domain" description="ABC transporter" evidence="5">
    <location>
        <begin position="4"/>
        <end position="244"/>
    </location>
</feature>
<dbReference type="InterPro" id="IPR003593">
    <property type="entry name" value="AAA+_ATPase"/>
</dbReference>
<name>A0A1M6ME59_9ACTN</name>
<dbReference type="EMBL" id="FQZG01000086">
    <property type="protein sequence ID" value="SHJ81727.1"/>
    <property type="molecule type" value="Genomic_DNA"/>
</dbReference>
<dbReference type="RefSeq" id="WP_073190525.1">
    <property type="nucleotide sequence ID" value="NZ_FQZG01000086.1"/>
</dbReference>
<dbReference type="Gene3D" id="3.40.50.300">
    <property type="entry name" value="P-loop containing nucleotide triphosphate hydrolases"/>
    <property type="match status" value="1"/>
</dbReference>
<evidence type="ECO:0000256" key="2">
    <source>
        <dbReference type="ARBA" id="ARBA00022448"/>
    </source>
</evidence>
<keyword evidence="3" id="KW-0547">Nucleotide-binding</keyword>